<feature type="binding site" evidence="4">
    <location>
        <begin position="94"/>
        <end position="95"/>
    </location>
    <ligand>
        <name>FAD</name>
        <dbReference type="ChEBI" id="CHEBI:57692"/>
    </ligand>
</feature>
<dbReference type="SUPFAM" id="SSF54373">
    <property type="entry name" value="FAD-linked reductases, C-terminal domain"/>
    <property type="match status" value="1"/>
</dbReference>
<dbReference type="OrthoDB" id="337830at2"/>
<evidence type="ECO:0000313" key="6">
    <source>
        <dbReference type="EMBL" id="TFI57408.1"/>
    </source>
</evidence>
<reference evidence="6 7" key="1">
    <citation type="submission" date="2019-03" db="EMBL/GenBank/DDBJ databases">
        <title>Genome sequence of Sphingomonas sp. 17J27-24.</title>
        <authorList>
            <person name="Kim M."/>
            <person name="Maeng S."/>
            <person name="Sathiyaraj S."/>
        </authorList>
    </citation>
    <scope>NUCLEOTIDE SEQUENCE [LARGE SCALE GENOMIC DNA]</scope>
    <source>
        <strain evidence="6 7">17J27-24</strain>
    </source>
</reference>
<dbReference type="InterPro" id="IPR036188">
    <property type="entry name" value="FAD/NAD-bd_sf"/>
</dbReference>
<evidence type="ECO:0000259" key="5">
    <source>
        <dbReference type="Pfam" id="PF01593"/>
    </source>
</evidence>
<evidence type="ECO:0000256" key="4">
    <source>
        <dbReference type="PIRSR" id="PIRSR601613-1"/>
    </source>
</evidence>
<proteinExistence type="inferred from homology"/>
<accession>A0A4Y8ZN24</accession>
<sequence length="515" mass="54151">MRAGTGLWRALERARTLNLAAAGEPRPVSTGDDGVTRRRVLAALGMAGAGLLLPRTPAWSRAAGRRIVVVGGGLAGLAALRRLRAAGADAILYEARGAVGGRTRSVRGVFAPDHAFDEGGQLVNSDHRDMRALVRAAGLRLIDRRAGARGEEVQIGRDSRKVPEAALAEELRAVAAAITADSDRLDRDYEAVAREIDALSVTAYLDRQGLAAGDARDALEAGIRTEYGLEPVEASALELLFNLPTVDGARFTRLSLSDERWVVDGGAGRVAERLAARMAPAIRLGKRLAGLAVEPGRVRLAFADGEEVLADRAILALPAPLLRELRIEGPLPSPWRALIDEVRLGANEKVIVGYDKAAWRRTLGGDGAIWSSEGFSEAWDAASSQRAADAPGALTYLLGGGQVAAAAGQGTAEVAAAAHRRTAPLLSLPTPNGILRRTRWSEDPLARGSYIGFRPGQLTRFGALLTLEEGGETRASAAGPLLFAGEWLSDAWPGYMNGAVQTGRIAADAALAPVG</sequence>
<dbReference type="InterPro" id="IPR006311">
    <property type="entry name" value="TAT_signal"/>
</dbReference>
<dbReference type="EMBL" id="SPDV01000031">
    <property type="protein sequence ID" value="TFI57408.1"/>
    <property type="molecule type" value="Genomic_DNA"/>
</dbReference>
<dbReference type="SUPFAM" id="SSF51905">
    <property type="entry name" value="FAD/NAD(P)-binding domain"/>
    <property type="match status" value="1"/>
</dbReference>
<dbReference type="Proteomes" id="UP000298213">
    <property type="component" value="Unassembled WGS sequence"/>
</dbReference>
<gene>
    <name evidence="6" type="ORF">E2493_15120</name>
</gene>
<protein>
    <submittedName>
        <fullName evidence="6">FAD-dependent oxidoreductase</fullName>
    </submittedName>
</protein>
<dbReference type="Gene3D" id="3.50.50.60">
    <property type="entry name" value="FAD/NAD(P)-binding domain"/>
    <property type="match status" value="1"/>
</dbReference>
<evidence type="ECO:0000256" key="3">
    <source>
        <dbReference type="ARBA" id="ARBA00023002"/>
    </source>
</evidence>
<comment type="caution">
    <text evidence="6">The sequence shown here is derived from an EMBL/GenBank/DDBJ whole genome shotgun (WGS) entry which is preliminary data.</text>
</comment>
<dbReference type="PANTHER" id="PTHR43563:SF1">
    <property type="entry name" value="AMINE OXIDASE [FLAVIN-CONTAINING] B"/>
    <property type="match status" value="1"/>
</dbReference>
<feature type="domain" description="Amine oxidase" evidence="5">
    <location>
        <begin position="74"/>
        <end position="510"/>
    </location>
</feature>
<dbReference type="InterPro" id="IPR001613">
    <property type="entry name" value="Flavin_amine_oxidase"/>
</dbReference>
<evidence type="ECO:0000256" key="1">
    <source>
        <dbReference type="ARBA" id="ARBA00001974"/>
    </source>
</evidence>
<evidence type="ECO:0000313" key="7">
    <source>
        <dbReference type="Proteomes" id="UP000298213"/>
    </source>
</evidence>
<dbReference type="Gene3D" id="1.10.405.10">
    <property type="entry name" value="Guanine Nucleotide Dissociation Inhibitor, domain 1"/>
    <property type="match status" value="1"/>
</dbReference>
<dbReference type="Pfam" id="PF01593">
    <property type="entry name" value="Amino_oxidase"/>
    <property type="match status" value="1"/>
</dbReference>
<dbReference type="InterPro" id="IPR050703">
    <property type="entry name" value="Flavin_MAO"/>
</dbReference>
<keyword evidence="3" id="KW-0560">Oxidoreductase</keyword>
<dbReference type="PANTHER" id="PTHR43563">
    <property type="entry name" value="AMINE OXIDASE"/>
    <property type="match status" value="1"/>
</dbReference>
<organism evidence="6 7">
    <name type="scientific">Sphingomonas parva</name>
    <dbReference type="NCBI Taxonomy" id="2555898"/>
    <lineage>
        <taxon>Bacteria</taxon>
        <taxon>Pseudomonadati</taxon>
        <taxon>Pseudomonadota</taxon>
        <taxon>Alphaproteobacteria</taxon>
        <taxon>Sphingomonadales</taxon>
        <taxon>Sphingomonadaceae</taxon>
        <taxon>Sphingomonas</taxon>
    </lineage>
</organism>
<dbReference type="Gene3D" id="3.90.660.10">
    <property type="match status" value="1"/>
</dbReference>
<evidence type="ECO:0000256" key="2">
    <source>
        <dbReference type="ARBA" id="ARBA00005995"/>
    </source>
</evidence>
<name>A0A4Y8ZN24_9SPHN</name>
<dbReference type="PRINTS" id="PR00757">
    <property type="entry name" value="AMINEOXDASEF"/>
</dbReference>
<comment type="similarity">
    <text evidence="2">Belongs to the flavin monoamine oxidase family.</text>
</comment>
<dbReference type="GO" id="GO:0016491">
    <property type="term" value="F:oxidoreductase activity"/>
    <property type="evidence" value="ECO:0007669"/>
    <property type="project" value="UniProtKB-KW"/>
</dbReference>
<dbReference type="PROSITE" id="PS51318">
    <property type="entry name" value="TAT"/>
    <property type="match status" value="1"/>
</dbReference>
<dbReference type="AlphaFoldDB" id="A0A4Y8ZN24"/>
<dbReference type="RefSeq" id="WP_135088273.1">
    <property type="nucleotide sequence ID" value="NZ_SPDV01000031.1"/>
</dbReference>
<comment type="cofactor">
    <cofactor evidence="1">
        <name>FAD</name>
        <dbReference type="ChEBI" id="CHEBI:57692"/>
    </cofactor>
</comment>
<dbReference type="InterPro" id="IPR002937">
    <property type="entry name" value="Amino_oxidase"/>
</dbReference>
<keyword evidence="7" id="KW-1185">Reference proteome</keyword>